<dbReference type="OrthoDB" id="10595214at2759"/>
<reference evidence="2 3" key="1">
    <citation type="journal article" date="2019" name="Sci. Rep.">
        <title>Colletotrichum shisoi sp. nov., an anthracnose pathogen of Perilla frutescens in Japan: molecular phylogenetic, morphological and genomic evidence.</title>
        <authorList>
            <person name="Gan P."/>
            <person name="Tsushima A."/>
            <person name="Hiroyama R."/>
            <person name="Narusaka M."/>
            <person name="Takano Y."/>
            <person name="Narusaka Y."/>
            <person name="Kawaradani M."/>
            <person name="Damm U."/>
            <person name="Shirasu K."/>
        </authorList>
    </citation>
    <scope>NUCLEOTIDE SEQUENCE [LARGE SCALE GENOMIC DNA]</scope>
    <source>
        <strain evidence="2 3">PG-2018a</strain>
    </source>
</reference>
<sequence length="87" mass="9871">MQVSSLEIVKHFSIASSSKNPSNASNDNRLMFYYTLENKAFNNEISPKDYFQIVFYRGKARKVQKTSNAKANSKGKAVTTDNKETNK</sequence>
<evidence type="ECO:0000313" key="2">
    <source>
        <dbReference type="EMBL" id="TQN66193.1"/>
    </source>
</evidence>
<gene>
    <name evidence="2" type="ORF">CSHISOI_09319</name>
</gene>
<dbReference type="AlphaFoldDB" id="A0A5Q4BGY1"/>
<accession>A0A5Q4BGY1</accession>
<protein>
    <submittedName>
        <fullName evidence="2">Uncharacterized protein</fullName>
    </submittedName>
</protein>
<keyword evidence="3" id="KW-1185">Reference proteome</keyword>
<proteinExistence type="predicted"/>
<dbReference type="Proteomes" id="UP000326340">
    <property type="component" value="Unassembled WGS sequence"/>
</dbReference>
<organism evidence="2 3">
    <name type="scientific">Colletotrichum shisoi</name>
    <dbReference type="NCBI Taxonomy" id="2078593"/>
    <lineage>
        <taxon>Eukaryota</taxon>
        <taxon>Fungi</taxon>
        <taxon>Dikarya</taxon>
        <taxon>Ascomycota</taxon>
        <taxon>Pezizomycotina</taxon>
        <taxon>Sordariomycetes</taxon>
        <taxon>Hypocreomycetidae</taxon>
        <taxon>Glomerellales</taxon>
        <taxon>Glomerellaceae</taxon>
        <taxon>Colletotrichum</taxon>
        <taxon>Colletotrichum destructivum species complex</taxon>
    </lineage>
</organism>
<comment type="caution">
    <text evidence="2">The sequence shown here is derived from an EMBL/GenBank/DDBJ whole genome shotgun (WGS) entry which is preliminary data.</text>
</comment>
<evidence type="ECO:0000313" key="3">
    <source>
        <dbReference type="Proteomes" id="UP000326340"/>
    </source>
</evidence>
<dbReference type="EMBL" id="PUHP01001298">
    <property type="protein sequence ID" value="TQN66193.1"/>
    <property type="molecule type" value="Genomic_DNA"/>
</dbReference>
<feature type="region of interest" description="Disordered" evidence="1">
    <location>
        <begin position="62"/>
        <end position="87"/>
    </location>
</feature>
<name>A0A5Q4BGY1_9PEZI</name>
<evidence type="ECO:0000256" key="1">
    <source>
        <dbReference type="SAM" id="MobiDB-lite"/>
    </source>
</evidence>